<evidence type="ECO:0000256" key="5">
    <source>
        <dbReference type="SAM" id="Phobius"/>
    </source>
</evidence>
<reference evidence="6" key="1">
    <citation type="journal article" date="2023" name="Insect Mol. Biol.">
        <title>Genome sequencing provides insights into the evolution of gene families encoding plant cell wall-degrading enzymes in longhorned beetles.</title>
        <authorList>
            <person name="Shin N.R."/>
            <person name="Okamura Y."/>
            <person name="Kirsch R."/>
            <person name="Pauchet Y."/>
        </authorList>
    </citation>
    <scope>NUCLEOTIDE SEQUENCE</scope>
    <source>
        <strain evidence="6">RBIC_L_NR</strain>
    </source>
</reference>
<keyword evidence="4 5" id="KW-0472">Membrane</keyword>
<dbReference type="AlphaFoldDB" id="A0AAV8ZQ69"/>
<dbReference type="PANTHER" id="PTHR11040">
    <property type="entry name" value="ZINC/IRON TRANSPORTER"/>
    <property type="match status" value="1"/>
</dbReference>
<dbReference type="EMBL" id="JANEYF010000653">
    <property type="protein sequence ID" value="KAJ8968765.1"/>
    <property type="molecule type" value="Genomic_DNA"/>
</dbReference>
<dbReference type="PANTHER" id="PTHR11040:SF203">
    <property type="entry name" value="FI18611P1-RELATED"/>
    <property type="match status" value="1"/>
</dbReference>
<evidence type="ECO:0000313" key="6">
    <source>
        <dbReference type="EMBL" id="KAJ8968765.1"/>
    </source>
</evidence>
<evidence type="ECO:0000313" key="7">
    <source>
        <dbReference type="Proteomes" id="UP001162156"/>
    </source>
</evidence>
<evidence type="ECO:0000256" key="1">
    <source>
        <dbReference type="ARBA" id="ARBA00004141"/>
    </source>
</evidence>
<proteinExistence type="predicted"/>
<organism evidence="6 7">
    <name type="scientific">Rhamnusium bicolor</name>
    <dbReference type="NCBI Taxonomy" id="1586634"/>
    <lineage>
        <taxon>Eukaryota</taxon>
        <taxon>Metazoa</taxon>
        <taxon>Ecdysozoa</taxon>
        <taxon>Arthropoda</taxon>
        <taxon>Hexapoda</taxon>
        <taxon>Insecta</taxon>
        <taxon>Pterygota</taxon>
        <taxon>Neoptera</taxon>
        <taxon>Endopterygota</taxon>
        <taxon>Coleoptera</taxon>
        <taxon>Polyphaga</taxon>
        <taxon>Cucujiformia</taxon>
        <taxon>Chrysomeloidea</taxon>
        <taxon>Cerambycidae</taxon>
        <taxon>Lepturinae</taxon>
        <taxon>Rhagiini</taxon>
        <taxon>Rhamnusium</taxon>
    </lineage>
</organism>
<comment type="subcellular location">
    <subcellularLocation>
        <location evidence="1">Membrane</location>
        <topology evidence="1">Multi-pass membrane protein</topology>
    </subcellularLocation>
</comment>
<name>A0AAV8ZQ69_9CUCU</name>
<dbReference type="Pfam" id="PF02535">
    <property type="entry name" value="Zip"/>
    <property type="match status" value="1"/>
</dbReference>
<dbReference type="GO" id="GO:0005886">
    <property type="term" value="C:plasma membrane"/>
    <property type="evidence" value="ECO:0007669"/>
    <property type="project" value="TreeGrafter"/>
</dbReference>
<feature type="transmembrane region" description="Helical" evidence="5">
    <location>
        <begin position="204"/>
        <end position="226"/>
    </location>
</feature>
<feature type="transmembrane region" description="Helical" evidence="5">
    <location>
        <begin position="59"/>
        <end position="79"/>
    </location>
</feature>
<evidence type="ECO:0000256" key="2">
    <source>
        <dbReference type="ARBA" id="ARBA00022692"/>
    </source>
</evidence>
<sequence>MDGVIKNSTANEAANNDLIIAKVVAMTVLGVSSFLLGILPIKLTKLISIKSVDGDKNLIISLLLCFGGGVLLFTTFIHLQPEVRASFESLGHQDLIPNIGKGIPLSELVFCLGFFFVYLIEEMVHLFLDKKLHNAALHRSLSIRRCSSKNDLSIPRVTLAKFDDGNISYISNSNKELLNSQTTISVEKHSHSHQHIDESIQNSFSGFLAVLALSFHAVFEGLAVGLEGSVQKVWYLFAAIATHKLVIGFCVGVELVTSKTKILLVVLYIGTFAVVTPLGIGAGIILSDRQNSEDITSVVLQGMAAGTLLYVVFFEVLARERGNQHSGIWQLLAILSGFATMFMLQILSKYLNY</sequence>
<dbReference type="Proteomes" id="UP001162156">
    <property type="component" value="Unassembled WGS sequence"/>
</dbReference>
<gene>
    <name evidence="6" type="ORF">NQ314_002114</name>
</gene>
<evidence type="ECO:0000256" key="4">
    <source>
        <dbReference type="ARBA" id="ARBA00023136"/>
    </source>
</evidence>
<keyword evidence="3 5" id="KW-1133">Transmembrane helix</keyword>
<feature type="transmembrane region" description="Helical" evidence="5">
    <location>
        <begin position="298"/>
        <end position="317"/>
    </location>
</feature>
<feature type="transmembrane region" description="Helical" evidence="5">
    <location>
        <begin position="232"/>
        <end position="255"/>
    </location>
</feature>
<dbReference type="GO" id="GO:0005385">
    <property type="term" value="F:zinc ion transmembrane transporter activity"/>
    <property type="evidence" value="ECO:0007669"/>
    <property type="project" value="TreeGrafter"/>
</dbReference>
<evidence type="ECO:0000256" key="3">
    <source>
        <dbReference type="ARBA" id="ARBA00022989"/>
    </source>
</evidence>
<feature type="transmembrane region" description="Helical" evidence="5">
    <location>
        <begin position="99"/>
        <end position="120"/>
    </location>
</feature>
<keyword evidence="2 5" id="KW-0812">Transmembrane</keyword>
<protein>
    <recommendedName>
        <fullName evidence="8">Zinc transporter ZIP1</fullName>
    </recommendedName>
</protein>
<comment type="caution">
    <text evidence="6">The sequence shown here is derived from an EMBL/GenBank/DDBJ whole genome shotgun (WGS) entry which is preliminary data.</text>
</comment>
<evidence type="ECO:0008006" key="8">
    <source>
        <dbReference type="Google" id="ProtNLM"/>
    </source>
</evidence>
<feature type="transmembrane region" description="Helical" evidence="5">
    <location>
        <begin position="329"/>
        <end position="347"/>
    </location>
</feature>
<accession>A0AAV8ZQ69</accession>
<dbReference type="InterPro" id="IPR003689">
    <property type="entry name" value="ZIP"/>
</dbReference>
<feature type="transmembrane region" description="Helical" evidence="5">
    <location>
        <begin position="262"/>
        <end position="286"/>
    </location>
</feature>
<feature type="transmembrane region" description="Helical" evidence="5">
    <location>
        <begin position="19"/>
        <end position="39"/>
    </location>
</feature>
<keyword evidence="7" id="KW-1185">Reference proteome</keyword>